<protein>
    <submittedName>
        <fullName evidence="2">dTDP-4-dehydrorhamnose reductase</fullName>
    </submittedName>
</protein>
<name>A0A1M6WVB2_9RHOB</name>
<sequence>MCKSKRPRCPLLLTGASGRLGLLLRQVWQRLPGLPRAHFVSRSACADSQWSPGQVTETLPRCDTLIALWGVTAGPPEALALNSALAVTAHDLAKDLGATRVLHLSSAGVYGPGTGLSEATVPNPVTDYGHAKLRMEDRIAALPAIDGITHCCLRLANVVGADSLAPGLNGTEPIELDRFPDGYGPRRSYIAPGMLAQVLTGLAALPRHSLPHVLNVAARGPVSMADLVRSAGRRIVWRPAPEHAVQAVTVDISQLAGLLPRVPIDADADRMIADWQMLEGTTS</sequence>
<dbReference type="Gene3D" id="3.40.50.720">
    <property type="entry name" value="NAD(P)-binding Rossmann-like Domain"/>
    <property type="match status" value="1"/>
</dbReference>
<accession>A0A1M6WVB2</accession>
<gene>
    <name evidence="2" type="ORF">SAMN05444398_101167</name>
</gene>
<organism evidence="2 3">
    <name type="scientific">Roseovarius pacificus</name>
    <dbReference type="NCBI Taxonomy" id="337701"/>
    <lineage>
        <taxon>Bacteria</taxon>
        <taxon>Pseudomonadati</taxon>
        <taxon>Pseudomonadota</taxon>
        <taxon>Alphaproteobacteria</taxon>
        <taxon>Rhodobacterales</taxon>
        <taxon>Roseobacteraceae</taxon>
        <taxon>Roseovarius</taxon>
    </lineage>
</organism>
<dbReference type="Proteomes" id="UP000183974">
    <property type="component" value="Unassembled WGS sequence"/>
</dbReference>
<dbReference type="AlphaFoldDB" id="A0A1M6WVB2"/>
<keyword evidence="3" id="KW-1185">Reference proteome</keyword>
<reference evidence="2 3" key="1">
    <citation type="submission" date="2016-11" db="EMBL/GenBank/DDBJ databases">
        <authorList>
            <person name="Jaros S."/>
            <person name="Januszkiewicz K."/>
            <person name="Wedrychowicz H."/>
        </authorList>
    </citation>
    <scope>NUCLEOTIDE SEQUENCE [LARGE SCALE GENOMIC DNA]</scope>
    <source>
        <strain evidence="2 3">DSM 29589</strain>
    </source>
</reference>
<proteinExistence type="predicted"/>
<dbReference type="InterPro" id="IPR001509">
    <property type="entry name" value="Epimerase_deHydtase"/>
</dbReference>
<dbReference type="InterPro" id="IPR036291">
    <property type="entry name" value="NAD(P)-bd_dom_sf"/>
</dbReference>
<dbReference type="STRING" id="337701.SAMN05444398_101167"/>
<evidence type="ECO:0000313" key="2">
    <source>
        <dbReference type="EMBL" id="SHK97720.1"/>
    </source>
</evidence>
<dbReference type="EMBL" id="FRBR01000001">
    <property type="protein sequence ID" value="SHK97720.1"/>
    <property type="molecule type" value="Genomic_DNA"/>
</dbReference>
<evidence type="ECO:0000259" key="1">
    <source>
        <dbReference type="Pfam" id="PF01370"/>
    </source>
</evidence>
<evidence type="ECO:0000313" key="3">
    <source>
        <dbReference type="Proteomes" id="UP000183974"/>
    </source>
</evidence>
<dbReference type="RefSeq" id="WP_073031640.1">
    <property type="nucleotide sequence ID" value="NZ_BMLR01000001.1"/>
</dbReference>
<dbReference type="SUPFAM" id="SSF51735">
    <property type="entry name" value="NAD(P)-binding Rossmann-fold domains"/>
    <property type="match status" value="1"/>
</dbReference>
<feature type="domain" description="NAD-dependent epimerase/dehydratase" evidence="1">
    <location>
        <begin position="12"/>
        <end position="162"/>
    </location>
</feature>
<dbReference type="Pfam" id="PF01370">
    <property type="entry name" value="Epimerase"/>
    <property type="match status" value="1"/>
</dbReference>
<dbReference type="OrthoDB" id="7687386at2"/>